<gene>
    <name evidence="4" type="ORF">N7449_007437</name>
</gene>
<proteinExistence type="inferred from homology"/>
<reference evidence="4" key="1">
    <citation type="submission" date="2022-11" db="EMBL/GenBank/DDBJ databases">
        <authorList>
            <person name="Petersen C."/>
        </authorList>
    </citation>
    <scope>NUCLEOTIDE SEQUENCE</scope>
    <source>
        <strain evidence="4">IBT 20477</strain>
    </source>
</reference>
<dbReference type="AlphaFoldDB" id="A0A9W9MCK2"/>
<evidence type="ECO:0000313" key="5">
    <source>
        <dbReference type="Proteomes" id="UP001150942"/>
    </source>
</evidence>
<name>A0A9W9MCK2_9EURO</name>
<dbReference type="OrthoDB" id="300709at2759"/>
<dbReference type="SUPFAM" id="SSF51735">
    <property type="entry name" value="NAD(P)-binding Rossmann-fold domains"/>
    <property type="match status" value="1"/>
</dbReference>
<dbReference type="InterPro" id="IPR036291">
    <property type="entry name" value="NAD(P)-bd_dom_sf"/>
</dbReference>
<comment type="similarity">
    <text evidence="1">Belongs to the NmrA-type oxidoreductase family.</text>
</comment>
<dbReference type="Gene3D" id="3.90.25.10">
    <property type="entry name" value="UDP-galactose 4-epimerase, domain 1"/>
    <property type="match status" value="1"/>
</dbReference>
<dbReference type="GO" id="GO:0005634">
    <property type="term" value="C:nucleus"/>
    <property type="evidence" value="ECO:0007669"/>
    <property type="project" value="TreeGrafter"/>
</dbReference>
<evidence type="ECO:0000313" key="4">
    <source>
        <dbReference type="EMBL" id="KAJ5196958.1"/>
    </source>
</evidence>
<dbReference type="PANTHER" id="PTHR42748">
    <property type="entry name" value="NITROGEN METABOLITE REPRESSION PROTEIN NMRA FAMILY MEMBER"/>
    <property type="match status" value="1"/>
</dbReference>
<dbReference type="Pfam" id="PF05368">
    <property type="entry name" value="NmrA"/>
    <property type="match status" value="1"/>
</dbReference>
<evidence type="ECO:0000256" key="2">
    <source>
        <dbReference type="ARBA" id="ARBA00022857"/>
    </source>
</evidence>
<evidence type="ECO:0000256" key="1">
    <source>
        <dbReference type="ARBA" id="ARBA00006328"/>
    </source>
</evidence>
<accession>A0A9W9MCK2</accession>
<dbReference type="Gene3D" id="3.40.50.720">
    <property type="entry name" value="NAD(P)-binding Rossmann-like Domain"/>
    <property type="match status" value="1"/>
</dbReference>
<dbReference type="InterPro" id="IPR008030">
    <property type="entry name" value="NmrA-like"/>
</dbReference>
<dbReference type="PANTHER" id="PTHR42748:SF14">
    <property type="entry name" value="SNOAL-LIKE DOMAIN-CONTAINING PROTEIN"/>
    <property type="match status" value="1"/>
</dbReference>
<comment type="caution">
    <text evidence="4">The sequence shown here is derived from an EMBL/GenBank/DDBJ whole genome shotgun (WGS) entry which is preliminary data.</text>
</comment>
<keyword evidence="2" id="KW-0521">NADP</keyword>
<sequence length="367" mass="41139">MASKSVSKIFVIGGTGAQGMPVVSSLVRDKKYQVRVLTRSKTSSRAQQLASLGNVEFFEGTFASESDLRAGYRGCDGAFVNIDGFNCGEKTETYWAIRAYELALEEGIKFFVYGNLDFGYKKSGYDPKFRCGHYDGKGRVAEWILFQTQFNQDRMKAAAFTTGPYIDMAIGKLTPMSPTVEDGVATWRVPLGKGAVPHVSLGDCGYYVRWMFDNIDKANGLDLEVAIEHVHYEDLARAFEAVTGHPARFIDVDLDKYWTKGPMSAMADNGSGYNSDSNDPAFMSIRQNFTGFWNLWKHSGQNQGIVKRDYKLLDEIHPNRIRTVEQWFREMNAQGIKDGKGSLWDRIQPENLSPVLKIAEDGMQGKL</sequence>
<dbReference type="InterPro" id="IPR051164">
    <property type="entry name" value="NmrA-like_oxidored"/>
</dbReference>
<feature type="domain" description="NmrA-like" evidence="3">
    <location>
        <begin position="7"/>
        <end position="253"/>
    </location>
</feature>
<protein>
    <submittedName>
        <fullName evidence="4">NAD(P)-binding protein</fullName>
    </submittedName>
</protein>
<dbReference type="EMBL" id="JAPQKQ010000005">
    <property type="protein sequence ID" value="KAJ5196958.1"/>
    <property type="molecule type" value="Genomic_DNA"/>
</dbReference>
<reference evidence="4" key="2">
    <citation type="journal article" date="2023" name="IMA Fungus">
        <title>Comparative genomic study of the Penicillium genus elucidates a diverse pangenome and 15 lateral gene transfer events.</title>
        <authorList>
            <person name="Petersen C."/>
            <person name="Sorensen T."/>
            <person name="Nielsen M.R."/>
            <person name="Sondergaard T.E."/>
            <person name="Sorensen J.L."/>
            <person name="Fitzpatrick D.A."/>
            <person name="Frisvad J.C."/>
            <person name="Nielsen K.L."/>
        </authorList>
    </citation>
    <scope>NUCLEOTIDE SEQUENCE</scope>
    <source>
        <strain evidence="4">IBT 20477</strain>
    </source>
</reference>
<keyword evidence="5" id="KW-1185">Reference proteome</keyword>
<evidence type="ECO:0000259" key="3">
    <source>
        <dbReference type="Pfam" id="PF05368"/>
    </source>
</evidence>
<organism evidence="4 5">
    <name type="scientific">Penicillium cf. viridicatum</name>
    <dbReference type="NCBI Taxonomy" id="2972119"/>
    <lineage>
        <taxon>Eukaryota</taxon>
        <taxon>Fungi</taxon>
        <taxon>Dikarya</taxon>
        <taxon>Ascomycota</taxon>
        <taxon>Pezizomycotina</taxon>
        <taxon>Eurotiomycetes</taxon>
        <taxon>Eurotiomycetidae</taxon>
        <taxon>Eurotiales</taxon>
        <taxon>Aspergillaceae</taxon>
        <taxon>Penicillium</taxon>
    </lineage>
</organism>
<dbReference type="Proteomes" id="UP001150942">
    <property type="component" value="Unassembled WGS sequence"/>
</dbReference>